<keyword evidence="10" id="KW-1133">Transmembrane helix</keyword>
<keyword evidence="9" id="KW-0067">ATP-binding</keyword>
<evidence type="ECO:0000313" key="18">
    <source>
        <dbReference type="Proteomes" id="UP000001542"/>
    </source>
</evidence>
<dbReference type="EMBL" id="DS113398">
    <property type="protein sequence ID" value="EAY07529.1"/>
    <property type="molecule type" value="Genomic_DNA"/>
</dbReference>
<evidence type="ECO:0000256" key="4">
    <source>
        <dbReference type="ARBA" id="ARBA00022679"/>
    </source>
</evidence>
<sequence>MFLLFFQKVLVNETGYQELTGNLNPGQYEIECYGAQGGNYCEGNQISKNGGAGAYAYAKIKVENQAIPYRIEIGEKGKENCNNNINAGSRPDGGDPGATDVSEIPGGGGGSTRVILNNNYYIVAAGCSGATSFVDGSPGGGDNYCFYKAQSGSYGRTNDKSYMTENRNGEKGGIFDLFSDKVTGSGGGGGCLGGKGGYNNPNSLSVGVSGSSCIISDNSFIKQEIFDGLEKQNFGNGRVIIKYEYSCPSGCETCSNENKCGSCKTGYYKNEGKCVENCDSGYYQDSSTYTCTRCTVPNCKSCSRSPSICDSCTVPNCNSCKSDASICESCSHPYVLSGNECKQECPASYFNDSYICKECIKNCSRCDNSMTCSQCYSSHVLYKGKCEYTSCPPYTYQFGNECIDCPPNCEKCSYGDTCDLCKKDYFQNGNDCINSCGDGYYQDSTNRKCTACDVLNCKSCPGNPSVCDSCKYPFVLHQQNCGQIECPSHYFNDSFICKECSKNCLNCSSMYNCTSCKSANMRINKKGNCTNLITASYDDLFEIQPVKRKIQKNRNNWS</sequence>
<dbReference type="InterPro" id="IPR006212">
    <property type="entry name" value="Furin_repeat"/>
</dbReference>
<evidence type="ECO:0000313" key="17">
    <source>
        <dbReference type="EMBL" id="EAY07529.1"/>
    </source>
</evidence>
<evidence type="ECO:0000256" key="9">
    <source>
        <dbReference type="ARBA" id="ARBA00022840"/>
    </source>
</evidence>
<dbReference type="CDD" id="cd00064">
    <property type="entry name" value="FU"/>
    <property type="match status" value="1"/>
</dbReference>
<comment type="subcellular location">
    <subcellularLocation>
        <location evidence="1">Cell membrane</location>
        <topology evidence="1">Single-pass type I membrane protein</topology>
    </subcellularLocation>
</comment>
<keyword evidence="3" id="KW-1003">Cell membrane</keyword>
<keyword evidence="7" id="KW-0547">Nucleotide-binding</keyword>
<dbReference type="VEuPathDB" id="TrichDB:TVAG_125020"/>
<dbReference type="RefSeq" id="XP_001319752.1">
    <property type="nucleotide sequence ID" value="XM_001319717.1"/>
</dbReference>
<dbReference type="SUPFAM" id="SSF57184">
    <property type="entry name" value="Growth factor receptor domain"/>
    <property type="match status" value="3"/>
</dbReference>
<reference evidence="17" key="2">
    <citation type="journal article" date="2007" name="Science">
        <title>Draft genome sequence of the sexually transmitted pathogen Trichomonas vaginalis.</title>
        <authorList>
            <person name="Carlton J.M."/>
            <person name="Hirt R.P."/>
            <person name="Silva J.C."/>
            <person name="Delcher A.L."/>
            <person name="Schatz M."/>
            <person name="Zhao Q."/>
            <person name="Wortman J.R."/>
            <person name="Bidwell S.L."/>
            <person name="Alsmark U.C.M."/>
            <person name="Besteiro S."/>
            <person name="Sicheritz-Ponten T."/>
            <person name="Noel C.J."/>
            <person name="Dacks J.B."/>
            <person name="Foster P.G."/>
            <person name="Simillion C."/>
            <person name="Van de Peer Y."/>
            <person name="Miranda-Saavedra D."/>
            <person name="Barton G.J."/>
            <person name="Westrop G.D."/>
            <person name="Mueller S."/>
            <person name="Dessi D."/>
            <person name="Fiori P.L."/>
            <person name="Ren Q."/>
            <person name="Paulsen I."/>
            <person name="Zhang H."/>
            <person name="Bastida-Corcuera F.D."/>
            <person name="Simoes-Barbosa A."/>
            <person name="Brown M.T."/>
            <person name="Hayes R.D."/>
            <person name="Mukherjee M."/>
            <person name="Okumura C.Y."/>
            <person name="Schneider R."/>
            <person name="Smith A.J."/>
            <person name="Vanacova S."/>
            <person name="Villalvazo M."/>
            <person name="Haas B.J."/>
            <person name="Pertea M."/>
            <person name="Feldblyum T.V."/>
            <person name="Utterback T.R."/>
            <person name="Shu C.L."/>
            <person name="Osoegawa K."/>
            <person name="de Jong P.J."/>
            <person name="Hrdy I."/>
            <person name="Horvathova L."/>
            <person name="Zubacova Z."/>
            <person name="Dolezal P."/>
            <person name="Malik S.B."/>
            <person name="Logsdon J.M. Jr."/>
            <person name="Henze K."/>
            <person name="Gupta A."/>
            <person name="Wang C.C."/>
            <person name="Dunne R.L."/>
            <person name="Upcroft J.A."/>
            <person name="Upcroft P."/>
            <person name="White O."/>
            <person name="Salzberg S.L."/>
            <person name="Tang P."/>
            <person name="Chiu C.-H."/>
            <person name="Lee Y.-S."/>
            <person name="Embley T.M."/>
            <person name="Coombs G.H."/>
            <person name="Mottram J.C."/>
            <person name="Tachezy J."/>
            <person name="Fraser-Liggett C.M."/>
            <person name="Johnson P.J."/>
        </authorList>
    </citation>
    <scope>NUCLEOTIDE SEQUENCE [LARGE SCALE GENOMIC DNA]</scope>
    <source>
        <strain evidence="17">G3</strain>
    </source>
</reference>
<keyword evidence="5" id="KW-0812">Transmembrane</keyword>
<gene>
    <name evidence="17" type="ORF">TVAG_125020</name>
</gene>
<dbReference type="Proteomes" id="UP000001542">
    <property type="component" value="Unassembled WGS sequence"/>
</dbReference>
<dbReference type="InterPro" id="IPR009030">
    <property type="entry name" value="Growth_fac_rcpt_cys_sf"/>
</dbReference>
<evidence type="ECO:0000256" key="7">
    <source>
        <dbReference type="ARBA" id="ARBA00022741"/>
    </source>
</evidence>
<evidence type="ECO:0000256" key="13">
    <source>
        <dbReference type="ARBA" id="ARBA00023157"/>
    </source>
</evidence>
<evidence type="ECO:0000259" key="16">
    <source>
        <dbReference type="Pfam" id="PF12810"/>
    </source>
</evidence>
<protein>
    <recommendedName>
        <fullName evidence="2">receptor protein-tyrosine kinase</fullName>
        <ecNumber evidence="2">2.7.10.1</ecNumber>
    </recommendedName>
</protein>
<dbReference type="STRING" id="5722.A2EIK8"/>
<keyword evidence="13" id="KW-1015">Disulfide bond</keyword>
<evidence type="ECO:0000256" key="14">
    <source>
        <dbReference type="ARBA" id="ARBA00023170"/>
    </source>
</evidence>
<dbReference type="GO" id="GO:0005524">
    <property type="term" value="F:ATP binding"/>
    <property type="evidence" value="ECO:0007669"/>
    <property type="project" value="UniProtKB-KW"/>
</dbReference>
<dbReference type="InParanoid" id="A2EIK8"/>
<proteinExistence type="predicted"/>
<dbReference type="Pfam" id="PF12810">
    <property type="entry name" value="ALK_LTK_GRD"/>
    <property type="match status" value="1"/>
</dbReference>
<dbReference type="VEuPathDB" id="TrichDB:TVAGG3_0199700"/>
<evidence type="ECO:0000256" key="11">
    <source>
        <dbReference type="ARBA" id="ARBA00023136"/>
    </source>
</evidence>
<dbReference type="GO" id="GO:0004714">
    <property type="term" value="F:transmembrane receptor protein tyrosine kinase activity"/>
    <property type="evidence" value="ECO:0007669"/>
    <property type="project" value="UniProtKB-EC"/>
</dbReference>
<evidence type="ECO:0000256" key="2">
    <source>
        <dbReference type="ARBA" id="ARBA00011902"/>
    </source>
</evidence>
<dbReference type="Gene3D" id="2.10.220.10">
    <property type="entry name" value="Hormone Receptor, Insulin-like Growth Factor Receptor 1, Chain A, domain 2"/>
    <property type="match status" value="3"/>
</dbReference>
<keyword evidence="8" id="KW-0418">Kinase</keyword>
<dbReference type="AlphaFoldDB" id="A2EIK8"/>
<evidence type="ECO:0000256" key="10">
    <source>
        <dbReference type="ARBA" id="ARBA00022989"/>
    </source>
</evidence>
<evidence type="ECO:0000256" key="3">
    <source>
        <dbReference type="ARBA" id="ARBA00022475"/>
    </source>
</evidence>
<feature type="domain" description="ALK/LTK-like glycine-rich" evidence="16">
    <location>
        <begin position="22"/>
        <end position="242"/>
    </location>
</feature>
<dbReference type="GO" id="GO:0005886">
    <property type="term" value="C:plasma membrane"/>
    <property type="evidence" value="ECO:0007669"/>
    <property type="project" value="UniProtKB-SubCell"/>
</dbReference>
<keyword evidence="6" id="KW-0732">Signal</keyword>
<accession>A2EIK8</accession>
<dbReference type="PANTHER" id="PTHR46987">
    <property type="entry name" value="NEUROHYPOPHYSIAL HORMONES, N-TERMINAL DOMAIN CONTAINING PROTEIN"/>
    <property type="match status" value="1"/>
</dbReference>
<dbReference type="InterPro" id="IPR055163">
    <property type="entry name" value="ALK/LTK-like_GRD"/>
</dbReference>
<evidence type="ECO:0000256" key="1">
    <source>
        <dbReference type="ARBA" id="ARBA00004251"/>
    </source>
</evidence>
<evidence type="ECO:0000256" key="8">
    <source>
        <dbReference type="ARBA" id="ARBA00022777"/>
    </source>
</evidence>
<evidence type="ECO:0000256" key="12">
    <source>
        <dbReference type="ARBA" id="ARBA00023137"/>
    </source>
</evidence>
<evidence type="ECO:0000256" key="5">
    <source>
        <dbReference type="ARBA" id="ARBA00022692"/>
    </source>
</evidence>
<dbReference type="eggNOG" id="KOG3525">
    <property type="taxonomic scope" value="Eukaryota"/>
</dbReference>
<keyword evidence="11" id="KW-0472">Membrane</keyword>
<keyword evidence="4" id="KW-0808">Transferase</keyword>
<dbReference type="EC" id="2.7.10.1" evidence="2"/>
<keyword evidence="18" id="KW-1185">Reference proteome</keyword>
<dbReference type="OrthoDB" id="10257656at2759"/>
<keyword evidence="14" id="KW-0675">Receptor</keyword>
<dbReference type="InterPro" id="IPR051514">
    <property type="entry name" value="R-spondin"/>
</dbReference>
<organism evidence="17 18">
    <name type="scientific">Trichomonas vaginalis (strain ATCC PRA-98 / G3)</name>
    <dbReference type="NCBI Taxonomy" id="412133"/>
    <lineage>
        <taxon>Eukaryota</taxon>
        <taxon>Metamonada</taxon>
        <taxon>Parabasalia</taxon>
        <taxon>Trichomonadida</taxon>
        <taxon>Trichomonadidae</taxon>
        <taxon>Trichomonas</taxon>
    </lineage>
</organism>
<evidence type="ECO:0000256" key="6">
    <source>
        <dbReference type="ARBA" id="ARBA00022729"/>
    </source>
</evidence>
<dbReference type="KEGG" id="tva:4765422"/>
<evidence type="ECO:0000256" key="15">
    <source>
        <dbReference type="ARBA" id="ARBA00023180"/>
    </source>
</evidence>
<dbReference type="PANTHER" id="PTHR46987:SF7">
    <property type="entry name" value="TNFR-CYS DOMAIN-CONTAINING PROTEIN"/>
    <property type="match status" value="1"/>
</dbReference>
<dbReference type="SMART" id="SM00261">
    <property type="entry name" value="FU"/>
    <property type="match status" value="6"/>
</dbReference>
<reference evidence="17" key="1">
    <citation type="submission" date="2006-10" db="EMBL/GenBank/DDBJ databases">
        <authorList>
            <person name="Amadeo P."/>
            <person name="Zhao Q."/>
            <person name="Wortman J."/>
            <person name="Fraser-Liggett C."/>
            <person name="Carlton J."/>
        </authorList>
    </citation>
    <scope>NUCLEOTIDE SEQUENCE</scope>
    <source>
        <strain evidence="17">G3</strain>
    </source>
</reference>
<keyword evidence="12" id="KW-0829">Tyrosine-protein kinase</keyword>
<name>A2EIK8_TRIV3</name>
<dbReference type="OMA" id="CICECEV"/>
<keyword evidence="15" id="KW-0325">Glycoprotein</keyword>